<evidence type="ECO:0000313" key="3">
    <source>
        <dbReference type="Proteomes" id="UP000325577"/>
    </source>
</evidence>
<keyword evidence="3" id="KW-1185">Reference proteome</keyword>
<gene>
    <name evidence="2" type="ORF">F0562_007430</name>
</gene>
<reference evidence="2 3" key="1">
    <citation type="submission" date="2019-09" db="EMBL/GenBank/DDBJ databases">
        <title>A chromosome-level genome assembly of the Chinese tupelo Nyssa sinensis.</title>
        <authorList>
            <person name="Yang X."/>
            <person name="Kang M."/>
            <person name="Yang Y."/>
            <person name="Xiong H."/>
            <person name="Wang M."/>
            <person name="Zhang Z."/>
            <person name="Wang Z."/>
            <person name="Wu H."/>
            <person name="Ma T."/>
            <person name="Liu J."/>
            <person name="Xi Z."/>
        </authorList>
    </citation>
    <scope>NUCLEOTIDE SEQUENCE [LARGE SCALE GENOMIC DNA]</scope>
    <source>
        <strain evidence="2">J267</strain>
        <tissue evidence="2">Leaf</tissue>
    </source>
</reference>
<sequence>MMRELSCPFARRTLMQSERHVGQSAADVANEDTEVVDATGDKGAIPEEDYLVNQTPPQYHRNHTPPRSFHPDPSASSSTTPQLVTRGDLEEYFQRMLMDFFIPVMYSVVFIL</sequence>
<protein>
    <submittedName>
        <fullName evidence="2">Uncharacterized protein</fullName>
    </submittedName>
</protein>
<dbReference type="Proteomes" id="UP000325577">
    <property type="component" value="Linkage Group LG3"/>
</dbReference>
<accession>A0A5J5A3C7</accession>
<feature type="compositionally biased region" description="Polar residues" evidence="1">
    <location>
        <begin position="74"/>
        <end position="83"/>
    </location>
</feature>
<evidence type="ECO:0000313" key="2">
    <source>
        <dbReference type="EMBL" id="KAA8525575.1"/>
    </source>
</evidence>
<dbReference type="AlphaFoldDB" id="A0A5J5A3C7"/>
<name>A0A5J5A3C7_9ASTE</name>
<evidence type="ECO:0000256" key="1">
    <source>
        <dbReference type="SAM" id="MobiDB-lite"/>
    </source>
</evidence>
<proteinExistence type="predicted"/>
<feature type="region of interest" description="Disordered" evidence="1">
    <location>
        <begin position="55"/>
        <end position="85"/>
    </location>
</feature>
<organism evidence="2 3">
    <name type="scientific">Nyssa sinensis</name>
    <dbReference type="NCBI Taxonomy" id="561372"/>
    <lineage>
        <taxon>Eukaryota</taxon>
        <taxon>Viridiplantae</taxon>
        <taxon>Streptophyta</taxon>
        <taxon>Embryophyta</taxon>
        <taxon>Tracheophyta</taxon>
        <taxon>Spermatophyta</taxon>
        <taxon>Magnoliopsida</taxon>
        <taxon>eudicotyledons</taxon>
        <taxon>Gunneridae</taxon>
        <taxon>Pentapetalae</taxon>
        <taxon>asterids</taxon>
        <taxon>Cornales</taxon>
        <taxon>Nyssaceae</taxon>
        <taxon>Nyssa</taxon>
    </lineage>
</organism>
<dbReference type="EMBL" id="CM018046">
    <property type="protein sequence ID" value="KAA8525575.1"/>
    <property type="molecule type" value="Genomic_DNA"/>
</dbReference>